<dbReference type="AlphaFoldDB" id="J9HZY5"/>
<accession>J9HZY5</accession>
<dbReference type="PANTHER" id="PTHR46953:SF1">
    <property type="entry name" value="G-PROTEIN COUPLED RECEPTOR MTH-LIKE 1-RELATED"/>
    <property type="match status" value="1"/>
</dbReference>
<evidence type="ECO:0000313" key="3">
    <source>
        <dbReference type="Proteomes" id="UP000682892"/>
    </source>
</evidence>
<dbReference type="eggNOG" id="ENOG502T98X">
    <property type="taxonomic scope" value="Eukaryota"/>
</dbReference>
<evidence type="ECO:0000313" key="2">
    <source>
        <dbReference type="EMBL" id="EJY58050.1"/>
    </source>
</evidence>
<dbReference type="Proteomes" id="UP000682892">
    <property type="component" value="Unassembled WGS sequence"/>
</dbReference>
<dbReference type="InterPro" id="IPR052808">
    <property type="entry name" value="GPCR_Mth-like"/>
</dbReference>
<sequence>QPVFLVCFSPEDQQPNVSLFFSKGIMMLISVFFLAATLYIYFIIPDLRETQDKVTSIAVACLMVFMILLSMVQLQASLTFHP</sequence>
<evidence type="ECO:0000256" key="1">
    <source>
        <dbReference type="SAM" id="Phobius"/>
    </source>
</evidence>
<organism evidence="2 3">
    <name type="scientific">Aedes aegypti</name>
    <name type="common">Yellowfever mosquito</name>
    <name type="synonym">Culex aegypti</name>
    <dbReference type="NCBI Taxonomy" id="7159"/>
    <lineage>
        <taxon>Eukaryota</taxon>
        <taxon>Metazoa</taxon>
        <taxon>Ecdysozoa</taxon>
        <taxon>Arthropoda</taxon>
        <taxon>Hexapoda</taxon>
        <taxon>Insecta</taxon>
        <taxon>Pterygota</taxon>
        <taxon>Neoptera</taxon>
        <taxon>Endopterygota</taxon>
        <taxon>Diptera</taxon>
        <taxon>Nematocera</taxon>
        <taxon>Culicoidea</taxon>
        <taxon>Culicidae</taxon>
        <taxon>Culicinae</taxon>
        <taxon>Aedini</taxon>
        <taxon>Aedes</taxon>
        <taxon>Stegomyia</taxon>
    </lineage>
</organism>
<keyword evidence="1" id="KW-0472">Membrane</keyword>
<dbReference type="Gene3D" id="1.20.1070.10">
    <property type="entry name" value="Rhodopsin 7-helix transmembrane proteins"/>
    <property type="match status" value="1"/>
</dbReference>
<dbReference type="PANTHER" id="PTHR46953">
    <property type="entry name" value="G-PROTEIN COUPLED RECEPTOR MTH-LIKE 1-RELATED"/>
    <property type="match status" value="1"/>
</dbReference>
<keyword evidence="1" id="KW-1133">Transmembrane helix</keyword>
<feature type="transmembrane region" description="Helical" evidence="1">
    <location>
        <begin position="20"/>
        <end position="42"/>
    </location>
</feature>
<keyword evidence="1" id="KW-0812">Transmembrane</keyword>
<feature type="non-terminal residue" evidence="2">
    <location>
        <position position="82"/>
    </location>
</feature>
<feature type="non-terminal residue" evidence="2">
    <location>
        <position position="1"/>
    </location>
</feature>
<reference evidence="2" key="3">
    <citation type="submission" date="2012-09" db="EMBL/GenBank/DDBJ databases">
        <authorList>
            <consortium name="VectorBase"/>
        </authorList>
    </citation>
    <scope>NUCLEOTIDE SEQUENCE</scope>
    <source>
        <strain evidence="2">Liverpool</strain>
    </source>
</reference>
<feature type="transmembrane region" description="Helical" evidence="1">
    <location>
        <begin position="54"/>
        <end position="76"/>
    </location>
</feature>
<name>J9HZY5_AEDAE</name>
<dbReference type="EMBL" id="CH478091">
    <property type="protein sequence ID" value="EJY58050.1"/>
    <property type="molecule type" value="Genomic_DNA"/>
</dbReference>
<proteinExistence type="predicted"/>
<reference evidence="2" key="2">
    <citation type="journal article" date="2007" name="Science">
        <title>Genome sequence of Aedes aegypti, a major arbovirus vector.</title>
        <authorList>
            <person name="Nene V."/>
            <person name="Wortman J.R."/>
            <person name="Lawson D."/>
            <person name="Haas B."/>
            <person name="Kodira C."/>
            <person name="Tu Z.J."/>
            <person name="Loftus B."/>
            <person name="Xi Z."/>
            <person name="Megy K."/>
            <person name="Grabherr M."/>
            <person name="Ren Q."/>
            <person name="Zdobnov E.M."/>
            <person name="Lobo N.F."/>
            <person name="Campbell K.S."/>
            <person name="Brown S.E."/>
            <person name="Bonaldo M.F."/>
            <person name="Zhu J."/>
            <person name="Sinkins S.P."/>
            <person name="Hogenkamp D.G."/>
            <person name="Amedeo P."/>
            <person name="Arensburger P."/>
            <person name="Atkinson P.W."/>
            <person name="Bidwell S."/>
            <person name="Biedler J."/>
            <person name="Birney E."/>
            <person name="Bruggner R.V."/>
            <person name="Costas J."/>
            <person name="Coy M.R."/>
            <person name="Crabtree J."/>
            <person name="Crawford M."/>
            <person name="Debruyn B."/>
            <person name="Decaprio D."/>
            <person name="Eiglmeier K."/>
            <person name="Eisenstadt E."/>
            <person name="El-Dorry H."/>
            <person name="Gelbart W.M."/>
            <person name="Gomes S.L."/>
            <person name="Hammond M."/>
            <person name="Hannick L.I."/>
            <person name="Hogan J.R."/>
            <person name="Holmes M.H."/>
            <person name="Jaffe D."/>
            <person name="Johnston J.S."/>
            <person name="Kennedy R.C."/>
            <person name="Koo H."/>
            <person name="Kravitz S."/>
            <person name="Kriventseva E.V."/>
            <person name="Kulp D."/>
            <person name="Labutti K."/>
            <person name="Lee E."/>
            <person name="Li S."/>
            <person name="Lovin D.D."/>
            <person name="Mao C."/>
            <person name="Mauceli E."/>
            <person name="Menck C.F."/>
            <person name="Miller J.R."/>
            <person name="Montgomery P."/>
            <person name="Mori A."/>
            <person name="Nascimento A.L."/>
            <person name="Naveira H.F."/>
            <person name="Nusbaum C."/>
            <person name="O'leary S."/>
            <person name="Orvis J."/>
            <person name="Pertea M."/>
            <person name="Quesneville H."/>
            <person name="Reidenbach K.R."/>
            <person name="Rogers Y.H."/>
            <person name="Roth C.W."/>
            <person name="Schneider J.R."/>
            <person name="Schatz M."/>
            <person name="Shumway M."/>
            <person name="Stanke M."/>
            <person name="Stinson E.O."/>
            <person name="Tubio J.M."/>
            <person name="Vanzee J.P."/>
            <person name="Verjovski-Almeida S."/>
            <person name="Werner D."/>
            <person name="White O."/>
            <person name="Wyder S."/>
            <person name="Zeng Q."/>
            <person name="Zhao Q."/>
            <person name="Zhao Y."/>
            <person name="Hill C.A."/>
            <person name="Raikhel A.S."/>
            <person name="Soares M.B."/>
            <person name="Knudson D.L."/>
            <person name="Lee N.H."/>
            <person name="Galagan J."/>
            <person name="Salzberg S.L."/>
            <person name="Paulsen I.T."/>
            <person name="Dimopoulos G."/>
            <person name="Collins F.H."/>
            <person name="Birren B."/>
            <person name="Fraser-Liggett C.M."/>
            <person name="Severson D.W."/>
        </authorList>
    </citation>
    <scope>NUCLEOTIDE SEQUENCE [LARGE SCALE GENOMIC DNA]</scope>
    <source>
        <strain evidence="2">Liverpool</strain>
    </source>
</reference>
<dbReference type="PhylomeDB" id="J9HZY5"/>
<dbReference type="VEuPathDB" id="VectorBase:AAEL017160"/>
<gene>
    <name evidence="2" type="primary">GPRMTH9</name>
    <name evidence="2" type="ORF">AaeL_AAEL017160</name>
</gene>
<dbReference type="HOGENOM" id="CLU_2564854_0_0_1"/>
<reference evidence="2" key="1">
    <citation type="submission" date="2005-10" db="EMBL/GenBank/DDBJ databases">
        <authorList>
            <person name="Loftus B.J."/>
            <person name="Nene V.M."/>
            <person name="Hannick L.I."/>
            <person name="Bidwell S."/>
            <person name="Haas B."/>
            <person name="Amedeo P."/>
            <person name="Orvis J."/>
            <person name="Wortman J.R."/>
            <person name="White O.R."/>
            <person name="Salzberg S."/>
            <person name="Shumway M."/>
            <person name="Koo H."/>
            <person name="Zhao Y."/>
            <person name="Holmes M."/>
            <person name="Miller J."/>
            <person name="Schatz M."/>
            <person name="Pop M."/>
            <person name="Pai G."/>
            <person name="Utterback T."/>
            <person name="Rogers Y.-H."/>
            <person name="Kravitz S."/>
            <person name="Fraser C.M."/>
        </authorList>
    </citation>
    <scope>NUCLEOTIDE SEQUENCE</scope>
    <source>
        <strain evidence="2">Liverpool</strain>
    </source>
</reference>
<protein>
    <submittedName>
        <fullName evidence="2">AAEL017160-PA</fullName>
    </submittedName>
</protein>
<dbReference type="PaxDb" id="7159-AAEL017160-PA"/>